<dbReference type="AlphaFoldDB" id="K1TX10"/>
<reference evidence="1" key="1">
    <citation type="journal article" date="2013" name="Environ. Microbiol.">
        <title>Microbiota from the distal guts of lean and obese adolescents exhibit partial functional redundancy besides clear differences in community structure.</title>
        <authorList>
            <person name="Ferrer M."/>
            <person name="Ruiz A."/>
            <person name="Lanza F."/>
            <person name="Haange S.B."/>
            <person name="Oberbach A."/>
            <person name="Till H."/>
            <person name="Bargiela R."/>
            <person name="Campoy C."/>
            <person name="Segura M.T."/>
            <person name="Richter M."/>
            <person name="von Bergen M."/>
            <person name="Seifert J."/>
            <person name="Suarez A."/>
        </authorList>
    </citation>
    <scope>NUCLEOTIDE SEQUENCE</scope>
</reference>
<dbReference type="GO" id="GO:0019028">
    <property type="term" value="C:viral capsid"/>
    <property type="evidence" value="ECO:0007669"/>
    <property type="project" value="UniProtKB-KW"/>
</dbReference>
<gene>
    <name evidence="1" type="ORF">OBE_01867</name>
</gene>
<sequence length="134" mass="15151">MCEKSNNTNECSCLHDLLKEIIRLQKQDNSCCNEDGCDKPYLGPTPSLVCYNTRPLNFYNCQTGALWSIEYTYNGNTSTSTVFRCENLDDCCCTCRILIDNGNNDYTATNQFFTINLNCVSAIKCQPDAYVEIC</sequence>
<protein>
    <submittedName>
        <fullName evidence="1">Spore coat protein</fullName>
    </submittedName>
</protein>
<dbReference type="InterPro" id="IPR019593">
    <property type="entry name" value="Spore_coat_protein_Z/Y"/>
</dbReference>
<keyword evidence="1" id="KW-0167">Capsid protein</keyword>
<keyword evidence="1" id="KW-0946">Virion</keyword>
<accession>K1TX10</accession>
<evidence type="ECO:0000313" key="1">
    <source>
        <dbReference type="EMBL" id="EKC74433.1"/>
    </source>
</evidence>
<comment type="caution">
    <text evidence="1">The sequence shown here is derived from an EMBL/GenBank/DDBJ whole genome shotgun (WGS) entry which is preliminary data.</text>
</comment>
<dbReference type="EMBL" id="AJWZ01001221">
    <property type="protein sequence ID" value="EKC74433.1"/>
    <property type="molecule type" value="Genomic_DNA"/>
</dbReference>
<proteinExistence type="predicted"/>
<organism evidence="1">
    <name type="scientific">human gut metagenome</name>
    <dbReference type="NCBI Taxonomy" id="408170"/>
    <lineage>
        <taxon>unclassified sequences</taxon>
        <taxon>metagenomes</taxon>
        <taxon>organismal metagenomes</taxon>
    </lineage>
</organism>
<name>K1TX10_9ZZZZ</name>
<dbReference type="Pfam" id="PF10612">
    <property type="entry name" value="Spore-coat_CotZ"/>
    <property type="match status" value="1"/>
</dbReference>